<dbReference type="FunFam" id="1.25.40.10:FF:000001">
    <property type="entry name" value="Clathrin heavy chain"/>
    <property type="match status" value="1"/>
</dbReference>
<dbReference type="EMBL" id="JALJOU010000105">
    <property type="protein sequence ID" value="KAK9821219.1"/>
    <property type="molecule type" value="Genomic_DNA"/>
</dbReference>
<dbReference type="Proteomes" id="UP001445335">
    <property type="component" value="Unassembled WGS sequence"/>
</dbReference>
<dbReference type="PROSITE" id="PS50236">
    <property type="entry name" value="CHCR"/>
    <property type="match status" value="7"/>
</dbReference>
<feature type="repeat" description="CHCR" evidence="8">
    <location>
        <begin position="1140"/>
        <end position="1281"/>
    </location>
</feature>
<name>A0AAW1QIK8_9CHLO</name>
<evidence type="ECO:0008006" key="16">
    <source>
        <dbReference type="Google" id="ProtNLM"/>
    </source>
</evidence>
<evidence type="ECO:0000259" key="12">
    <source>
        <dbReference type="Pfam" id="PF00924"/>
    </source>
</evidence>
<feature type="compositionally biased region" description="Basic residues" evidence="10">
    <location>
        <begin position="1724"/>
        <end position="1735"/>
    </location>
</feature>
<evidence type="ECO:0000256" key="10">
    <source>
        <dbReference type="SAM" id="MobiDB-lite"/>
    </source>
</evidence>
<keyword evidence="11" id="KW-1133">Transmembrane helix</keyword>
<dbReference type="SMART" id="SM00299">
    <property type="entry name" value="CLH"/>
    <property type="match status" value="7"/>
</dbReference>
<feature type="compositionally biased region" description="Basic and acidic residues" evidence="10">
    <location>
        <begin position="1763"/>
        <end position="1776"/>
    </location>
</feature>
<protein>
    <recommendedName>
        <fullName evidence="16">Clathrin heavy chain</fullName>
    </recommendedName>
</protein>
<evidence type="ECO:0000256" key="4">
    <source>
        <dbReference type="ARBA" id="ARBA00022737"/>
    </source>
</evidence>
<evidence type="ECO:0000256" key="2">
    <source>
        <dbReference type="ARBA" id="ARBA00004277"/>
    </source>
</evidence>
<keyword evidence="6" id="KW-0168">Coated pit</keyword>
<dbReference type="Gene3D" id="2.130.10.110">
    <property type="entry name" value="Clathrin heavy-chain terminal domain"/>
    <property type="match status" value="1"/>
</dbReference>
<evidence type="ECO:0000259" key="13">
    <source>
        <dbReference type="Pfam" id="PF09268"/>
    </source>
</evidence>
<dbReference type="GO" id="GO:0071439">
    <property type="term" value="C:clathrin complex"/>
    <property type="evidence" value="ECO:0007669"/>
    <property type="project" value="TreeGrafter"/>
</dbReference>
<dbReference type="GO" id="GO:0030130">
    <property type="term" value="C:clathrin coat of trans-Golgi network vesicle"/>
    <property type="evidence" value="ECO:0007669"/>
    <property type="project" value="InterPro"/>
</dbReference>
<dbReference type="GO" id="GO:0009506">
    <property type="term" value="C:plasmodesma"/>
    <property type="evidence" value="ECO:0007669"/>
    <property type="project" value="TreeGrafter"/>
</dbReference>
<feature type="domain" description="Mechanosensitive ion channel MscS" evidence="12">
    <location>
        <begin position="2035"/>
        <end position="2108"/>
    </location>
</feature>
<dbReference type="PANTHER" id="PTHR10292">
    <property type="entry name" value="CLATHRIN HEAVY CHAIN RELATED"/>
    <property type="match status" value="1"/>
</dbReference>
<dbReference type="GO" id="GO:0006898">
    <property type="term" value="P:receptor-mediated endocytosis"/>
    <property type="evidence" value="ECO:0007669"/>
    <property type="project" value="TreeGrafter"/>
</dbReference>
<dbReference type="Pfam" id="PF00637">
    <property type="entry name" value="Clathrin"/>
    <property type="match status" value="7"/>
</dbReference>
<feature type="repeat" description="CHCR" evidence="8">
    <location>
        <begin position="1435"/>
        <end position="1578"/>
    </location>
</feature>
<dbReference type="InterPro" id="IPR022365">
    <property type="entry name" value="Clathrin_H-chain_propeller_rpt"/>
</dbReference>
<dbReference type="GO" id="GO:0055085">
    <property type="term" value="P:transmembrane transport"/>
    <property type="evidence" value="ECO:0007669"/>
    <property type="project" value="InterPro"/>
</dbReference>
<feature type="domain" description="Clathrin heavy chain linker core motif" evidence="13">
    <location>
        <begin position="342"/>
        <end position="364"/>
    </location>
</feature>
<evidence type="ECO:0000256" key="8">
    <source>
        <dbReference type="PROSITE-ProRule" id="PRU01006"/>
    </source>
</evidence>
<dbReference type="GO" id="GO:0009507">
    <property type="term" value="C:chloroplast"/>
    <property type="evidence" value="ECO:0007669"/>
    <property type="project" value="TreeGrafter"/>
</dbReference>
<dbReference type="GO" id="GO:0032051">
    <property type="term" value="F:clathrin light chain binding"/>
    <property type="evidence" value="ECO:0007669"/>
    <property type="project" value="TreeGrafter"/>
</dbReference>
<sequence>MAAAAPISLKEALLLPNLGINPQFISFTNVTMESDKYICIRETGPTNSVVIVDMAAPLTPLKRPITADSALMNPASKVIALKATVAGAAGDSLQIFNLEMKSKMKSFQIAQPVVFWKWISPSKLGLITATTVYHWDMNGASDPEKVFDRTPNLENTQVINYRVDPAEKWCVLIGIAPGAAERPALVKGFMQLYSVDQKRSQALEAHAAAFATLKAPGAEGGSTVISFAQKTFSGGVLTSKLHVIELGAQPGSTPLKRQAELFFPPEFADDFPVAMQISERYGLVYVVTKLGLLFVYDLATATAVYRNRISPDPIFLTAASPTTGGFYAINRRGQVLLATVNEATMVPFVSGQLGNLELALALARRSNLPGAEALVGQNFERLFAAGQFKEAAEAAAESPQGVLRTKETVDRFKAVPPVPGQSSPLLVYFGTLLTRGRLNKFESVELAQLVVAQNKKHLLDNWLREDKLEPSEGLGDLLKRAGDPEAALACYQKANVPGKVIESLAAKGDFEALSKFTAAQGAKPDYLYLLQRMCMDNPEAAVGLAKSVARQPGPPIELNTLADVFLQRNMVREATAFLLDVLQGDDPAHDKLQTKLLEINLVTNPQVADAIMANGALTHYDRPRVAQLCEKAGLYMRALQHYSDLPDIKRVIVNTHAIDPQQLVEFFGSLSAEWALDCLRELLGTNIAANLQLVVQVAKEYTDQLGAGKIIEMLEAHKSYHGLYYYLGGHIAFSEDPEVHFKYIEAAARTGQLKEVERVTRESSHYPPERTKQFLMEAKLPDARPLINVCDRFDMVGDLTHYLYSNNMLRYIEGYVQKVNPAKAPQVVGGLLDAEAPDDFVNNLILSVRSLIPVEQLCAEVEKRNRLKLLNPFLEHLVSEGSTDPAVHNALGKIIVDSNNNPEHFLTTNPYYDSLAVGKYCEKRDPNLACVAYKRGACDGALVECTNRHSLFKVQARYIVERMDPALWATVLAEDNAFRRQLIDQVVSTALPESRNPEQVSVAVKAFMAAGLQAELIELLEKIVLQNSSFSNNHNLQNLLIITAIKADKTRVKDYIHRLDNFDGPAVGEIAVGYEMFEEAFEIYRKFGLKTQAIRVLLDHQEDLARALEYALKVDEPAVWTELGHAQLDSSAVGDAIASYLRSGDAGRYADVIARSNEASTFADLVKFLLMVRKKVKDPQVDTELVYAYAKTGDLGALEEFISGAQQANLQAVGDRCFDEGLFEAARAVFAHIPAWGRLASTLVRLHQFQAAVDAARKANSPKTWKEVCYACVEEGEFRLAQLCGLNIIVNADDLEEVSEFYQRRGFFEELIALLESGLGLERAHMGIFTELGILYAKYKATKLMEHLKLFSARLNIPRLIRACEEQHHWRELVFLYVAYDEYDNAALVMMAHSPAAWEHVQFKDVAVKVSNGEVYYKAVSFYLEEHPDLLVDLLKVLEARVDHARVVDLLRKANHLPLVKEYLLAVQKTNLGAVNEAVNELLIEEEDYAGLRESITTFDNYDQIGLATRLERHELMEFRRIAAHIYKANLRWRKAVALAKQDRLYKDAMETAAQSADAEIAEELLHFFVQEGQRECFAACLYTCYDLVKPDVALEVAWMNGLTDLAMPYMIQTLRDYAAKVDALVAARKEAQEAAVSEEATKRQQEAQSNAYLSLMPLALPAPPLPGGSGGGGGDSGGGGNGQFGAPPAFGPPGGGCPHSYVNASLRRPQALKQPSGPLRLGAPRRRCCKRTQRNRGAAPTEALFGHVDTGEDPDAYCVERFDPDDYDAPAREPADAAAAPSEEEATEEWRRAAWREARRVFATRVLSYTEAASARLADAASAVGLVLTSVPAETVRAVAVTGAGTGELLWASPVGQVARTARRKWGEATVDLPKDTWGRAQWLWDRPPLKRLRLTISMAQWTVRLPALLALVASQVGLLATQVSLPMLAPLLLGTGMLLRSIRTNASFLLPRIGLLVVMLWLLWFANSVVQNTVVYLRRQGALDQRVSAAIITASECAALLAALVILLSMIVNVSALLIPAGVALAFAAKDLSHNFVAGFFLFAVQPFKLGDRVAVTYATPLSAGGAQPSSWFEGTCEKVDLRYTTLKSGPRRLYVPNRAFVTREFMVIDDPGSPKRDLIEAQPDQLQQQHDHFYSGPVWPQQPPPGYRPPVWGAGVQMPPAQQPEPALVAGALPPESLYPQPNGDERAPASGSDAPHREASLARGATAHVQ</sequence>
<dbReference type="Pfam" id="PF00924">
    <property type="entry name" value="MS_channel_2nd"/>
    <property type="match status" value="1"/>
</dbReference>
<comment type="caution">
    <text evidence="14">The sequence shown here is derived from an EMBL/GenBank/DDBJ whole genome shotgun (WGS) entry which is preliminary data.</text>
</comment>
<feature type="coiled-coil region" evidence="9">
    <location>
        <begin position="1615"/>
        <end position="1649"/>
    </location>
</feature>
<evidence type="ECO:0000256" key="9">
    <source>
        <dbReference type="SAM" id="Coils"/>
    </source>
</evidence>
<dbReference type="InterPro" id="IPR010920">
    <property type="entry name" value="LSM_dom_sf"/>
</dbReference>
<gene>
    <name evidence="14" type="ORF">WJX81_001531</name>
</gene>
<dbReference type="Pfam" id="PF09268">
    <property type="entry name" value="Clathrin-link"/>
    <property type="match status" value="1"/>
</dbReference>
<dbReference type="Pfam" id="PF13838">
    <property type="entry name" value="Clathrin_H_link"/>
    <property type="match status" value="1"/>
</dbReference>
<feature type="region of interest" description="Disordered" evidence="10">
    <location>
        <begin position="1664"/>
        <end position="1751"/>
    </location>
</feature>
<dbReference type="SUPFAM" id="SSF50182">
    <property type="entry name" value="Sm-like ribonucleoproteins"/>
    <property type="match status" value="1"/>
</dbReference>
<dbReference type="FunFam" id="2.130.10.110:FF:000002">
    <property type="entry name" value="Clathrin heavy chain"/>
    <property type="match status" value="1"/>
</dbReference>
<dbReference type="FunFam" id="1.25.40.10:FF:000002">
    <property type="entry name" value="Clathrin heavy chain"/>
    <property type="match status" value="1"/>
</dbReference>
<feature type="transmembrane region" description="Helical" evidence="11">
    <location>
        <begin position="1989"/>
        <end position="2010"/>
    </location>
</feature>
<evidence type="ECO:0000313" key="15">
    <source>
        <dbReference type="Proteomes" id="UP001445335"/>
    </source>
</evidence>
<feature type="repeat" description="CHCR" evidence="8">
    <location>
        <begin position="698"/>
        <end position="840"/>
    </location>
</feature>
<proteinExistence type="inferred from homology"/>
<dbReference type="FunFam" id="1.25.40.730:FF:000002">
    <property type="entry name" value="Clathrin heavy chain"/>
    <property type="match status" value="1"/>
</dbReference>
<feature type="repeat" description="CHCR" evidence="8">
    <location>
        <begin position="549"/>
        <end position="695"/>
    </location>
</feature>
<accession>A0AAW1QIK8</accession>
<comment type="subcellular location">
    <subcellularLocation>
        <location evidence="1">Cytoplasmic vesicle membrane</location>
        <topology evidence="1">Peripheral membrane protein</topology>
        <orientation evidence="1">Cytoplasmic side</orientation>
    </subcellularLocation>
    <subcellularLocation>
        <location evidence="2">Membrane</location>
        <location evidence="2">Coated pit</location>
        <topology evidence="2">Peripheral membrane protein</topology>
        <orientation evidence="2">Cytoplasmic side</orientation>
    </subcellularLocation>
</comment>
<dbReference type="GO" id="GO:0030132">
    <property type="term" value="C:clathrin coat of coated pit"/>
    <property type="evidence" value="ECO:0007669"/>
    <property type="project" value="InterPro"/>
</dbReference>
<dbReference type="InterPro" id="IPR006685">
    <property type="entry name" value="MscS_channel_2nd"/>
</dbReference>
<dbReference type="InterPro" id="IPR055358">
    <property type="entry name" value="CHCR"/>
</dbReference>
<dbReference type="Pfam" id="PF01394">
    <property type="entry name" value="Clathrin_propel"/>
    <property type="match status" value="1"/>
</dbReference>
<keyword evidence="4" id="KW-0677">Repeat</keyword>
<evidence type="ECO:0000256" key="5">
    <source>
        <dbReference type="ARBA" id="ARBA00023136"/>
    </source>
</evidence>
<dbReference type="Gene3D" id="1.10.287.1260">
    <property type="match status" value="1"/>
</dbReference>
<feature type="transmembrane region" description="Helical" evidence="11">
    <location>
        <begin position="1948"/>
        <end position="1969"/>
    </location>
</feature>
<keyword evidence="11" id="KW-0812">Transmembrane</keyword>
<dbReference type="FunFam" id="1.25.40.10:FF:000005">
    <property type="entry name" value="Clathrin heavy chain"/>
    <property type="match status" value="1"/>
</dbReference>
<feature type="compositionally biased region" description="Gly residues" evidence="10">
    <location>
        <begin position="1668"/>
        <end position="1684"/>
    </location>
</feature>
<feature type="repeat" description="CHCR" evidence="8">
    <location>
        <begin position="1286"/>
        <end position="1432"/>
    </location>
</feature>
<evidence type="ECO:0000256" key="6">
    <source>
        <dbReference type="ARBA" id="ARBA00023176"/>
    </source>
</evidence>
<keyword evidence="9" id="KW-0175">Coiled coil</keyword>
<organism evidence="14 15">
    <name type="scientific">Elliptochloris bilobata</name>
    <dbReference type="NCBI Taxonomy" id="381761"/>
    <lineage>
        <taxon>Eukaryota</taxon>
        <taxon>Viridiplantae</taxon>
        <taxon>Chlorophyta</taxon>
        <taxon>core chlorophytes</taxon>
        <taxon>Trebouxiophyceae</taxon>
        <taxon>Trebouxiophyceae incertae sedis</taxon>
        <taxon>Elliptochloris clade</taxon>
        <taxon>Elliptochloris</taxon>
    </lineage>
</organism>
<feature type="repeat" description="CHCR" evidence="8">
    <location>
        <begin position="845"/>
        <end position="984"/>
    </location>
</feature>
<dbReference type="GO" id="GO:0005198">
    <property type="term" value="F:structural molecule activity"/>
    <property type="evidence" value="ECO:0007669"/>
    <property type="project" value="InterPro"/>
</dbReference>
<dbReference type="Gene3D" id="1.25.40.10">
    <property type="entry name" value="Tetratricopeptide repeat domain"/>
    <property type="match status" value="3"/>
</dbReference>
<keyword evidence="15" id="KW-1185">Reference proteome</keyword>
<dbReference type="SUPFAM" id="SSF48371">
    <property type="entry name" value="ARM repeat"/>
    <property type="match status" value="6"/>
</dbReference>
<dbReference type="PANTHER" id="PTHR10292:SF1">
    <property type="entry name" value="CLATHRIN HEAVY CHAIN"/>
    <property type="match status" value="1"/>
</dbReference>
<dbReference type="InterPro" id="IPR011990">
    <property type="entry name" value="TPR-like_helical_dom_sf"/>
</dbReference>
<dbReference type="Gene3D" id="1.25.40.730">
    <property type="match status" value="1"/>
</dbReference>
<dbReference type="InterPro" id="IPR016024">
    <property type="entry name" value="ARM-type_fold"/>
</dbReference>
<dbReference type="InterPro" id="IPR015348">
    <property type="entry name" value="Clathrin_H-chain_linker_core"/>
</dbReference>
<evidence type="ECO:0000256" key="7">
    <source>
        <dbReference type="ARBA" id="ARBA00023329"/>
    </source>
</evidence>
<comment type="similarity">
    <text evidence="3">Belongs to the clathrin heavy chain family.</text>
</comment>
<dbReference type="GO" id="GO:0006886">
    <property type="term" value="P:intracellular protein transport"/>
    <property type="evidence" value="ECO:0007669"/>
    <property type="project" value="UniProtKB-UniRule"/>
</dbReference>
<keyword evidence="7" id="KW-0968">Cytoplasmic vesicle</keyword>
<keyword evidence="5 11" id="KW-0472">Membrane</keyword>
<feature type="repeat" description="CHCR" evidence="8">
    <location>
        <begin position="991"/>
        <end position="1136"/>
    </location>
</feature>
<evidence type="ECO:0000256" key="11">
    <source>
        <dbReference type="SAM" id="Phobius"/>
    </source>
</evidence>
<evidence type="ECO:0000313" key="14">
    <source>
        <dbReference type="EMBL" id="KAK9821219.1"/>
    </source>
</evidence>
<evidence type="ECO:0000256" key="1">
    <source>
        <dbReference type="ARBA" id="ARBA00004180"/>
    </source>
</evidence>
<feature type="region of interest" description="Disordered" evidence="10">
    <location>
        <begin position="2136"/>
        <end position="2214"/>
    </location>
</feature>
<dbReference type="InterPro" id="IPR016025">
    <property type="entry name" value="Clathrin_H-chain_N"/>
</dbReference>
<feature type="region of interest" description="Disordered" evidence="10">
    <location>
        <begin position="1763"/>
        <end position="1789"/>
    </location>
</feature>
<evidence type="ECO:0000256" key="3">
    <source>
        <dbReference type="ARBA" id="ARBA00009535"/>
    </source>
</evidence>
<dbReference type="SUPFAM" id="SSF50989">
    <property type="entry name" value="Clathrin heavy-chain terminal domain"/>
    <property type="match status" value="1"/>
</dbReference>
<dbReference type="InterPro" id="IPR000547">
    <property type="entry name" value="Clathrin_H-chain/VPS_repeat"/>
</dbReference>
<reference evidence="14 15" key="1">
    <citation type="journal article" date="2024" name="Nat. Commun.">
        <title>Phylogenomics reveals the evolutionary origins of lichenization in chlorophyte algae.</title>
        <authorList>
            <person name="Puginier C."/>
            <person name="Libourel C."/>
            <person name="Otte J."/>
            <person name="Skaloud P."/>
            <person name="Haon M."/>
            <person name="Grisel S."/>
            <person name="Petersen M."/>
            <person name="Berrin J.G."/>
            <person name="Delaux P.M."/>
            <person name="Dal Grande F."/>
            <person name="Keller J."/>
        </authorList>
    </citation>
    <scope>NUCLEOTIDE SEQUENCE [LARGE SCALE GENOMIC DNA]</scope>
    <source>
        <strain evidence="14 15">SAG 245.80</strain>
    </source>
</reference>